<dbReference type="Proteomes" id="UP000789366">
    <property type="component" value="Unassembled WGS sequence"/>
</dbReference>
<feature type="non-terminal residue" evidence="1">
    <location>
        <position position="1"/>
    </location>
</feature>
<sequence>LSKQQNGQEYKAHLLKLALNSINHFLKMRDLQEKGLGKIQGAHILNLEEQQEDGRFNFIRYVAKNNQRGINEGNAQIIPISADHPGTQEPCYDFQLYLSKHKANANDHLYLQINKFMKEIGQRTKITVPEKLLLNNSERKTATQILHDNKIPEQTIMDITGHHSMQGVQAYKKTNELQKLIGMSSLISLYDPNLSNSSKEIQL</sequence>
<keyword evidence="2" id="KW-1185">Reference proteome</keyword>
<proteinExistence type="predicted"/>
<comment type="caution">
    <text evidence="1">The sequence shown here is derived from an EMBL/GenBank/DDBJ whole genome shotgun (WGS) entry which is preliminary data.</text>
</comment>
<gene>
    <name evidence="1" type="ORF">SPELUC_LOCUS15349</name>
</gene>
<accession>A0ACA9QS47</accession>
<protein>
    <submittedName>
        <fullName evidence="1">5698_t:CDS:1</fullName>
    </submittedName>
</protein>
<name>A0ACA9QS47_9GLOM</name>
<dbReference type="EMBL" id="CAJVPW010050184">
    <property type="protein sequence ID" value="CAG8764370.1"/>
    <property type="molecule type" value="Genomic_DNA"/>
</dbReference>
<feature type="non-terminal residue" evidence="1">
    <location>
        <position position="203"/>
    </location>
</feature>
<evidence type="ECO:0000313" key="1">
    <source>
        <dbReference type="EMBL" id="CAG8764370.1"/>
    </source>
</evidence>
<organism evidence="1 2">
    <name type="scientific">Cetraspora pellucida</name>
    <dbReference type="NCBI Taxonomy" id="1433469"/>
    <lineage>
        <taxon>Eukaryota</taxon>
        <taxon>Fungi</taxon>
        <taxon>Fungi incertae sedis</taxon>
        <taxon>Mucoromycota</taxon>
        <taxon>Glomeromycotina</taxon>
        <taxon>Glomeromycetes</taxon>
        <taxon>Diversisporales</taxon>
        <taxon>Gigasporaceae</taxon>
        <taxon>Cetraspora</taxon>
    </lineage>
</organism>
<evidence type="ECO:0000313" key="2">
    <source>
        <dbReference type="Proteomes" id="UP000789366"/>
    </source>
</evidence>
<reference evidence="1" key="1">
    <citation type="submission" date="2021-06" db="EMBL/GenBank/DDBJ databases">
        <authorList>
            <person name="Kallberg Y."/>
            <person name="Tangrot J."/>
            <person name="Rosling A."/>
        </authorList>
    </citation>
    <scope>NUCLEOTIDE SEQUENCE</scope>
    <source>
        <strain evidence="1">28 12/20/2015</strain>
    </source>
</reference>